<dbReference type="AlphaFoldDB" id="A0A1N6E9R9"/>
<evidence type="ECO:0000313" key="2">
    <source>
        <dbReference type="Proteomes" id="UP000184782"/>
    </source>
</evidence>
<protein>
    <submittedName>
        <fullName evidence="1">Uncharacterized protein</fullName>
    </submittedName>
</protein>
<organism evidence="1 2">
    <name type="scientific">Chryseobacterium scophthalmum</name>
    <dbReference type="NCBI Taxonomy" id="59733"/>
    <lineage>
        <taxon>Bacteria</taxon>
        <taxon>Pseudomonadati</taxon>
        <taxon>Bacteroidota</taxon>
        <taxon>Flavobacteriia</taxon>
        <taxon>Flavobacteriales</taxon>
        <taxon>Weeksellaceae</taxon>
        <taxon>Chryseobacterium group</taxon>
        <taxon>Chryseobacterium</taxon>
    </lineage>
</organism>
<dbReference type="Proteomes" id="UP000184782">
    <property type="component" value="Unassembled WGS sequence"/>
</dbReference>
<name>A0A1N6E9R9_9FLAO</name>
<dbReference type="InterPro" id="IPR027417">
    <property type="entry name" value="P-loop_NTPase"/>
</dbReference>
<proteinExistence type="predicted"/>
<sequence length="408" mass="46341">MKYTDVFVPGGFPQHTYNPRRDKGLEEKIEEANNNLCKLVTITGQTKSGKTVLTKKIYPKDTSIWIDGGSIKTEDDFWNSLIDKLEYFQVESFSMIEEKSGSSSTENHLKGGIKIIEGGIKSQVTEGDKTSTVSLRTKNVSTKISAINALEFYKTPLIIDDFHYIERELQGSIIRALKAPIFEGVPVLIIAIPHKRYDAMKVEKEMTGRISQVSIPIWTSEELRFIADTGFSILKEDISNKIIDYLTNEAFGSPHLMQEFCRNISKILSNGEALSKEKVEVIFSEIADNIGRPIFEKLMRGPRQRTDRIQRKLKSGETVDIYGLILKTLAYLKPGLVSIEYEELRQGMKEILLTQMPQIHEVARVLKTMSRIAATDESSAPVIDFDDVEKKLHITDPFFSFYLKWGKI</sequence>
<dbReference type="SUPFAM" id="SSF52540">
    <property type="entry name" value="P-loop containing nucleoside triphosphate hydrolases"/>
    <property type="match status" value="1"/>
</dbReference>
<reference evidence="2" key="1">
    <citation type="submission" date="2016-12" db="EMBL/GenBank/DDBJ databases">
        <authorList>
            <person name="Varghese N."/>
            <person name="Submissions S."/>
        </authorList>
    </citation>
    <scope>NUCLEOTIDE SEQUENCE [LARGE SCALE GENOMIC DNA]</scope>
    <source>
        <strain evidence="2">DSM 16779</strain>
    </source>
</reference>
<accession>A0A1N6E9R9</accession>
<dbReference type="OrthoDB" id="2531964at2"/>
<dbReference type="RefSeq" id="WP_074228006.1">
    <property type="nucleotide sequence ID" value="NZ_FSRQ01000001.1"/>
</dbReference>
<gene>
    <name evidence="1" type="ORF">SAMN05421769_0044</name>
</gene>
<dbReference type="EMBL" id="FSRQ01000001">
    <property type="protein sequence ID" value="SIN79647.1"/>
    <property type="molecule type" value="Genomic_DNA"/>
</dbReference>
<dbReference type="Gene3D" id="3.40.50.300">
    <property type="entry name" value="P-loop containing nucleotide triphosphate hydrolases"/>
    <property type="match status" value="1"/>
</dbReference>
<keyword evidence="2" id="KW-1185">Reference proteome</keyword>
<evidence type="ECO:0000313" key="1">
    <source>
        <dbReference type="EMBL" id="SIN79647.1"/>
    </source>
</evidence>